<feature type="domain" description="Tripartite ATP-independent periplasmic transporters DctQ component" evidence="10">
    <location>
        <begin position="26"/>
        <end position="154"/>
    </location>
</feature>
<evidence type="ECO:0000256" key="7">
    <source>
        <dbReference type="ARBA" id="ARBA00023136"/>
    </source>
</evidence>
<evidence type="ECO:0000256" key="6">
    <source>
        <dbReference type="ARBA" id="ARBA00022989"/>
    </source>
</evidence>
<dbReference type="RefSeq" id="WP_097154925.1">
    <property type="nucleotide sequence ID" value="NZ_OBEL01000005.1"/>
</dbReference>
<dbReference type="OrthoDB" id="4964541at2"/>
<dbReference type="PANTHER" id="PTHR35011">
    <property type="entry name" value="2,3-DIKETO-L-GULONATE TRAP TRANSPORTER SMALL PERMEASE PROTEIN YIAM"/>
    <property type="match status" value="1"/>
</dbReference>
<dbReference type="Pfam" id="PF04290">
    <property type="entry name" value="DctQ"/>
    <property type="match status" value="1"/>
</dbReference>
<dbReference type="InterPro" id="IPR007387">
    <property type="entry name" value="TRAP_DctQ"/>
</dbReference>
<reference evidence="11 12" key="1">
    <citation type="submission" date="2017-09" db="EMBL/GenBank/DDBJ databases">
        <authorList>
            <person name="Ehlers B."/>
            <person name="Leendertz F.H."/>
        </authorList>
    </citation>
    <scope>NUCLEOTIDE SEQUENCE [LARGE SCALE GENOMIC DNA]</scope>
    <source>
        <strain evidence="11 12">DSM 18289</strain>
    </source>
</reference>
<gene>
    <name evidence="11" type="ORF">SAMN06265368_3656</name>
</gene>
<comment type="subunit">
    <text evidence="9">The complex comprises the extracytoplasmic solute receptor protein and the two transmembrane proteins.</text>
</comment>
<evidence type="ECO:0000256" key="8">
    <source>
        <dbReference type="ARBA" id="ARBA00038436"/>
    </source>
</evidence>
<keyword evidence="4 9" id="KW-0997">Cell inner membrane</keyword>
<evidence type="ECO:0000259" key="10">
    <source>
        <dbReference type="Pfam" id="PF04290"/>
    </source>
</evidence>
<dbReference type="GO" id="GO:0022857">
    <property type="term" value="F:transmembrane transporter activity"/>
    <property type="evidence" value="ECO:0007669"/>
    <property type="project" value="UniProtKB-UniRule"/>
</dbReference>
<proteinExistence type="inferred from homology"/>
<keyword evidence="3" id="KW-1003">Cell membrane</keyword>
<evidence type="ECO:0000256" key="1">
    <source>
        <dbReference type="ARBA" id="ARBA00004429"/>
    </source>
</evidence>
<evidence type="ECO:0000256" key="9">
    <source>
        <dbReference type="RuleBase" id="RU369079"/>
    </source>
</evidence>
<dbReference type="PANTHER" id="PTHR35011:SF4">
    <property type="entry name" value="SLL1102 PROTEIN"/>
    <property type="match status" value="1"/>
</dbReference>
<organism evidence="11 12">
    <name type="scientific">Cohaesibacter gelatinilyticus</name>
    <dbReference type="NCBI Taxonomy" id="372072"/>
    <lineage>
        <taxon>Bacteria</taxon>
        <taxon>Pseudomonadati</taxon>
        <taxon>Pseudomonadota</taxon>
        <taxon>Alphaproteobacteria</taxon>
        <taxon>Hyphomicrobiales</taxon>
        <taxon>Cohaesibacteraceae</taxon>
    </lineage>
</organism>
<evidence type="ECO:0000313" key="11">
    <source>
        <dbReference type="EMBL" id="SNZ20552.1"/>
    </source>
</evidence>
<keyword evidence="12" id="KW-1185">Reference proteome</keyword>
<comment type="caution">
    <text evidence="9">Lacks conserved residue(s) required for the propagation of feature annotation.</text>
</comment>
<accession>A0A285PFQ1</accession>
<evidence type="ECO:0000313" key="12">
    <source>
        <dbReference type="Proteomes" id="UP000219439"/>
    </source>
</evidence>
<comment type="subcellular location">
    <subcellularLocation>
        <location evidence="1 9">Cell inner membrane</location>
        <topology evidence="1 9">Multi-pass membrane protein</topology>
    </subcellularLocation>
</comment>
<evidence type="ECO:0000256" key="3">
    <source>
        <dbReference type="ARBA" id="ARBA00022475"/>
    </source>
</evidence>
<evidence type="ECO:0000256" key="5">
    <source>
        <dbReference type="ARBA" id="ARBA00022692"/>
    </source>
</evidence>
<keyword evidence="2 9" id="KW-0813">Transport</keyword>
<dbReference type="GO" id="GO:0005886">
    <property type="term" value="C:plasma membrane"/>
    <property type="evidence" value="ECO:0007669"/>
    <property type="project" value="UniProtKB-SubCell"/>
</dbReference>
<keyword evidence="5 9" id="KW-0812">Transmembrane</keyword>
<feature type="transmembrane region" description="Helical" evidence="9">
    <location>
        <begin position="86"/>
        <end position="107"/>
    </location>
</feature>
<evidence type="ECO:0000256" key="4">
    <source>
        <dbReference type="ARBA" id="ARBA00022519"/>
    </source>
</evidence>
<keyword evidence="7 9" id="KW-0472">Membrane</keyword>
<evidence type="ECO:0000256" key="2">
    <source>
        <dbReference type="ARBA" id="ARBA00022448"/>
    </source>
</evidence>
<comment type="similarity">
    <text evidence="8 9">Belongs to the TRAP transporter small permease family.</text>
</comment>
<sequence length="167" mass="18758">MLAFIDKIAEFTGKLSAWMLFAVGFFVTYEVVMRYVFIAPTIWVDEVSRIFQIWATFLASAYVLKHRELIVIDLFFKQTDSLARKLVETLSLIIIAGFCAVAVKFGFDLWLKATLAGHTTDSFLAPPKWLTHGSIWVGLGFLLVQALAEIVKVWTIGVPELDAHSAD</sequence>
<feature type="transmembrane region" description="Helical" evidence="9">
    <location>
        <begin position="15"/>
        <end position="37"/>
    </location>
</feature>
<dbReference type="AlphaFoldDB" id="A0A285PFQ1"/>
<protein>
    <recommendedName>
        <fullName evidence="9">TRAP transporter small permease protein</fullName>
    </recommendedName>
</protein>
<dbReference type="Proteomes" id="UP000219439">
    <property type="component" value="Unassembled WGS sequence"/>
</dbReference>
<keyword evidence="6 9" id="KW-1133">Transmembrane helix</keyword>
<comment type="function">
    <text evidence="9">Part of the tripartite ATP-independent periplasmic (TRAP) transport system.</text>
</comment>
<feature type="transmembrane region" description="Helical" evidence="9">
    <location>
        <begin position="129"/>
        <end position="148"/>
    </location>
</feature>
<name>A0A285PFQ1_9HYPH</name>
<dbReference type="InterPro" id="IPR055348">
    <property type="entry name" value="DctQ"/>
</dbReference>
<dbReference type="EMBL" id="OBEL01000005">
    <property type="protein sequence ID" value="SNZ20552.1"/>
    <property type="molecule type" value="Genomic_DNA"/>
</dbReference>